<organism evidence="1 2">
    <name type="scientific">Phlebia brevispora</name>
    <dbReference type="NCBI Taxonomy" id="194682"/>
    <lineage>
        <taxon>Eukaryota</taxon>
        <taxon>Fungi</taxon>
        <taxon>Dikarya</taxon>
        <taxon>Basidiomycota</taxon>
        <taxon>Agaricomycotina</taxon>
        <taxon>Agaricomycetes</taxon>
        <taxon>Polyporales</taxon>
        <taxon>Meruliaceae</taxon>
        <taxon>Phlebia</taxon>
    </lineage>
</organism>
<gene>
    <name evidence="1" type="ORF">NM688_g4517</name>
</gene>
<keyword evidence="2" id="KW-1185">Reference proteome</keyword>
<reference evidence="1" key="1">
    <citation type="submission" date="2022-07" db="EMBL/GenBank/DDBJ databases">
        <title>Genome Sequence of Phlebia brevispora.</title>
        <authorList>
            <person name="Buettner E."/>
        </authorList>
    </citation>
    <scope>NUCLEOTIDE SEQUENCE</scope>
    <source>
        <strain evidence="1">MPL23</strain>
    </source>
</reference>
<comment type="caution">
    <text evidence="1">The sequence shown here is derived from an EMBL/GenBank/DDBJ whole genome shotgun (WGS) entry which is preliminary data.</text>
</comment>
<sequence>MEGPLCPSTHHNAALAFSSPQRLVSPIGTLSCIFKARWRLPPLDTHIRSPFSRLEIQRITLPFSAHKPTMPLHLVQKARAKKMKLLAHFSPKQKSLAYRCLVIEEIFEEIVSQVYDDGNDKCTLSALSLTCKAFEPVATRFLWRDLRSEAPLVKLFNHTIALQSPEVFYKTDPWAKYAHCVKTLRTANPGRLDPLIDRLLRQQAKNHERNDLLPNLQSLHFSDVSKVERDGRGSNLRELFASATTTVVVDASLKLMRNPTLLSFEDVVPYLRQVVDEAMGTHIYGLFNALRFCPWTNDQRHIESLTFHIDTLRIPDVEDDYTPQTFTCAAPAYILPFPLYQIWQGIVFDINFTHFDVSSPLTDDVLLTLAKMPTLRSLHFLVSSNQNPIDPGSMADIFPKLESLHLGFMQASESVVPFFQSLQAPVLRKLVIEFLARLEPSTDTIKAMLQCVTDGPYHDTLMSLTLKAEPWIFQNIGPRLLPVYRAPLDADTFIPLFQRPLQHLTRFCVVHSTLRPDDTLVHNIGEHYPQLQELMLCPPMTSLWGVHKPKVSLHALHALCRFCPSLETLWLSVDIPFEPKRRQYYHEPCLSLRRWYVVCSDNPRRDGHFPEYLFDAFPTLERVRPMDPRYSIFRLPMTLTTDRSYEQATLEYWRTTETKLRRFREKSHRGFLPLLSSIISS</sequence>
<protein>
    <submittedName>
        <fullName evidence="1">Uncharacterized protein</fullName>
    </submittedName>
</protein>
<evidence type="ECO:0000313" key="1">
    <source>
        <dbReference type="EMBL" id="KAJ3551767.1"/>
    </source>
</evidence>
<dbReference type="EMBL" id="JANHOG010000756">
    <property type="protein sequence ID" value="KAJ3551767.1"/>
    <property type="molecule type" value="Genomic_DNA"/>
</dbReference>
<evidence type="ECO:0000313" key="2">
    <source>
        <dbReference type="Proteomes" id="UP001148662"/>
    </source>
</evidence>
<name>A0ACC1T2F1_9APHY</name>
<accession>A0ACC1T2F1</accession>
<dbReference type="Proteomes" id="UP001148662">
    <property type="component" value="Unassembled WGS sequence"/>
</dbReference>
<proteinExistence type="predicted"/>